<feature type="transmembrane region" description="Helical" evidence="6">
    <location>
        <begin position="57"/>
        <end position="76"/>
    </location>
</feature>
<evidence type="ECO:0000313" key="9">
    <source>
        <dbReference type="Proteomes" id="UP001589613"/>
    </source>
</evidence>
<dbReference type="PANTHER" id="PTHR23514:SF13">
    <property type="entry name" value="INNER MEMBRANE PROTEIN YBJJ"/>
    <property type="match status" value="1"/>
</dbReference>
<evidence type="ECO:0000259" key="7">
    <source>
        <dbReference type="PROSITE" id="PS50850"/>
    </source>
</evidence>
<feature type="transmembrane region" description="Helical" evidence="6">
    <location>
        <begin position="146"/>
        <end position="166"/>
    </location>
</feature>
<dbReference type="EMBL" id="JBHMAX010000024">
    <property type="protein sequence ID" value="MFB9733009.1"/>
    <property type="molecule type" value="Genomic_DNA"/>
</dbReference>
<dbReference type="InterPro" id="IPR011701">
    <property type="entry name" value="MFS"/>
</dbReference>
<protein>
    <submittedName>
        <fullName evidence="8">MFS transporter</fullName>
    </submittedName>
</protein>
<feature type="transmembrane region" description="Helical" evidence="6">
    <location>
        <begin position="276"/>
        <end position="297"/>
    </location>
</feature>
<feature type="transmembrane region" description="Helical" evidence="6">
    <location>
        <begin position="239"/>
        <end position="256"/>
    </location>
</feature>
<feature type="transmembrane region" description="Helical" evidence="6">
    <location>
        <begin position="394"/>
        <end position="415"/>
    </location>
</feature>
<dbReference type="InterPro" id="IPR051788">
    <property type="entry name" value="MFS_Transporter"/>
</dbReference>
<feature type="transmembrane region" description="Helical" evidence="6">
    <location>
        <begin position="172"/>
        <end position="192"/>
    </location>
</feature>
<evidence type="ECO:0000256" key="5">
    <source>
        <dbReference type="SAM" id="MobiDB-lite"/>
    </source>
</evidence>
<feature type="transmembrane region" description="Helical" evidence="6">
    <location>
        <begin position="333"/>
        <end position="352"/>
    </location>
</feature>
<evidence type="ECO:0000256" key="4">
    <source>
        <dbReference type="ARBA" id="ARBA00023136"/>
    </source>
</evidence>
<evidence type="ECO:0000313" key="8">
    <source>
        <dbReference type="EMBL" id="MFB9733009.1"/>
    </source>
</evidence>
<feature type="transmembrane region" description="Helical" evidence="6">
    <location>
        <begin position="20"/>
        <end position="37"/>
    </location>
</feature>
<proteinExistence type="predicted"/>
<dbReference type="Pfam" id="PF07690">
    <property type="entry name" value="MFS_1"/>
    <property type="match status" value="1"/>
</dbReference>
<keyword evidence="4 6" id="KW-0472">Membrane</keyword>
<reference evidence="8 9" key="1">
    <citation type="submission" date="2024-09" db="EMBL/GenBank/DDBJ databases">
        <authorList>
            <person name="Sun Q."/>
            <person name="Mori K."/>
        </authorList>
    </citation>
    <scope>NUCLEOTIDE SEQUENCE [LARGE SCALE GENOMIC DNA]</scope>
    <source>
        <strain evidence="8 9">JCM 12763</strain>
    </source>
</reference>
<evidence type="ECO:0000256" key="3">
    <source>
        <dbReference type="ARBA" id="ARBA00022989"/>
    </source>
</evidence>
<comment type="caution">
    <text evidence="8">The sequence shown here is derived from an EMBL/GenBank/DDBJ whole genome shotgun (WGS) entry which is preliminary data.</text>
</comment>
<dbReference type="RefSeq" id="WP_141338053.1">
    <property type="nucleotide sequence ID" value="NZ_JBHMAX010000024.1"/>
</dbReference>
<sequence>MPLLPSRGPQAAPHVRAARWAVSALFFLNAVLFANLVPRLPDVKDRLDLSNAELGGAVAAMPFGSLVAGLFAPVLIQRFGSGNVAALGLVGLGAAVAGVPWAGSLAGLVVVMLLVGAVDAVVDTGQNAHGFRVQRAYGRSVINGMHALWSIGAVTGGLLGSAAVGLEVPLSTHLAVSAVVFAVVAVVARRFLLPGAEDAERTDLVVSPAEGPTPPVDDPAGSRASSSAGRGLRRVPSRTWGLLAVLGLLAACEAFVQDAASSWGALFMRTEVGTSAAVGGMAFVAMQGAATVGRLVGDRVVDRFGQRRVARVGGALTAVGMALALLLPSVGTAVLGFALAGLGIATLVPAAMHAADEIPGLPAGVGLTVVGWLLRVGFLASPVVVGVLADLTSLRLALGTVVVAGVLVLLGGRVLGDDRARRSDAGGASAPA</sequence>
<keyword evidence="3 6" id="KW-1133">Transmembrane helix</keyword>
<dbReference type="CDD" id="cd17393">
    <property type="entry name" value="MFS_MosC_like"/>
    <property type="match status" value="1"/>
</dbReference>
<evidence type="ECO:0000256" key="1">
    <source>
        <dbReference type="ARBA" id="ARBA00004651"/>
    </source>
</evidence>
<evidence type="ECO:0000256" key="2">
    <source>
        <dbReference type="ARBA" id="ARBA00022692"/>
    </source>
</evidence>
<dbReference type="InterPro" id="IPR020846">
    <property type="entry name" value="MFS_dom"/>
</dbReference>
<evidence type="ECO:0000256" key="6">
    <source>
        <dbReference type="SAM" id="Phobius"/>
    </source>
</evidence>
<dbReference type="InterPro" id="IPR036259">
    <property type="entry name" value="MFS_trans_sf"/>
</dbReference>
<feature type="region of interest" description="Disordered" evidence="5">
    <location>
        <begin position="203"/>
        <end position="231"/>
    </location>
</feature>
<comment type="subcellular location">
    <subcellularLocation>
        <location evidence="1">Cell membrane</location>
        <topology evidence="1">Multi-pass membrane protein</topology>
    </subcellularLocation>
</comment>
<name>A0ABV5V594_9MICO</name>
<keyword evidence="2 6" id="KW-0812">Transmembrane</keyword>
<feature type="compositionally biased region" description="Low complexity" evidence="5">
    <location>
        <begin position="221"/>
        <end position="230"/>
    </location>
</feature>
<organism evidence="8 9">
    <name type="scientific">Ornithinimicrobium kibberense</name>
    <dbReference type="NCBI Taxonomy" id="282060"/>
    <lineage>
        <taxon>Bacteria</taxon>
        <taxon>Bacillati</taxon>
        <taxon>Actinomycetota</taxon>
        <taxon>Actinomycetes</taxon>
        <taxon>Micrococcales</taxon>
        <taxon>Ornithinimicrobiaceae</taxon>
        <taxon>Ornithinimicrobium</taxon>
    </lineage>
</organism>
<dbReference type="Gene3D" id="1.20.1250.20">
    <property type="entry name" value="MFS general substrate transporter like domains"/>
    <property type="match status" value="2"/>
</dbReference>
<dbReference type="SUPFAM" id="SSF103473">
    <property type="entry name" value="MFS general substrate transporter"/>
    <property type="match status" value="1"/>
</dbReference>
<feature type="transmembrane region" description="Helical" evidence="6">
    <location>
        <begin position="364"/>
        <end position="388"/>
    </location>
</feature>
<accession>A0ABV5V594</accession>
<dbReference type="PANTHER" id="PTHR23514">
    <property type="entry name" value="BYPASS OF STOP CODON PROTEIN 6"/>
    <property type="match status" value="1"/>
</dbReference>
<feature type="domain" description="Major facilitator superfamily (MFS) profile" evidence="7">
    <location>
        <begin position="239"/>
        <end position="432"/>
    </location>
</feature>
<dbReference type="PROSITE" id="PS50850">
    <property type="entry name" value="MFS"/>
    <property type="match status" value="1"/>
</dbReference>
<feature type="transmembrane region" description="Helical" evidence="6">
    <location>
        <begin position="309"/>
        <end position="327"/>
    </location>
</feature>
<keyword evidence="9" id="KW-1185">Reference proteome</keyword>
<gene>
    <name evidence="8" type="ORF">ACFFN0_13250</name>
</gene>
<dbReference type="Proteomes" id="UP001589613">
    <property type="component" value="Unassembled WGS sequence"/>
</dbReference>